<evidence type="ECO:0000256" key="7">
    <source>
        <dbReference type="SAM" id="Coils"/>
    </source>
</evidence>
<dbReference type="InterPro" id="IPR013656">
    <property type="entry name" value="PAS_4"/>
</dbReference>
<feature type="domain" description="PAS" evidence="11">
    <location>
        <begin position="875"/>
        <end position="938"/>
    </location>
</feature>
<dbReference type="STRING" id="1058.SAMN05421783_11928"/>
<feature type="domain" description="PAC" evidence="12">
    <location>
        <begin position="693"/>
        <end position="745"/>
    </location>
</feature>
<dbReference type="InterPro" id="IPR003661">
    <property type="entry name" value="HisK_dim/P_dom"/>
</dbReference>
<dbReference type="SUPFAM" id="SSF55781">
    <property type="entry name" value="GAF domain-like"/>
    <property type="match status" value="2"/>
</dbReference>
<dbReference type="Pfam" id="PF08447">
    <property type="entry name" value="PAS_3"/>
    <property type="match status" value="3"/>
</dbReference>
<dbReference type="SMART" id="SM00387">
    <property type="entry name" value="HATPase_c"/>
    <property type="match status" value="1"/>
</dbReference>
<feature type="domain" description="PAS" evidence="11">
    <location>
        <begin position="1436"/>
        <end position="1506"/>
    </location>
</feature>
<dbReference type="InterPro" id="IPR001610">
    <property type="entry name" value="PAC"/>
</dbReference>
<accession>A0A1H3AC60</accession>
<dbReference type="Pfam" id="PF02518">
    <property type="entry name" value="HATPase_c"/>
    <property type="match status" value="1"/>
</dbReference>
<dbReference type="InterPro" id="IPR036890">
    <property type="entry name" value="HATPase_C_sf"/>
</dbReference>
<dbReference type="Gene3D" id="3.30.565.10">
    <property type="entry name" value="Histidine kinase-like ATPase, C-terminal domain"/>
    <property type="match status" value="1"/>
</dbReference>
<feature type="domain" description="PAC" evidence="12">
    <location>
        <begin position="1510"/>
        <end position="1562"/>
    </location>
</feature>
<evidence type="ECO:0000256" key="4">
    <source>
        <dbReference type="ARBA" id="ARBA00022679"/>
    </source>
</evidence>
<keyword evidence="8" id="KW-0472">Membrane</keyword>
<dbReference type="InterPro" id="IPR000014">
    <property type="entry name" value="PAS"/>
</dbReference>
<proteinExistence type="predicted"/>
<feature type="domain" description="PAC" evidence="12">
    <location>
        <begin position="1077"/>
        <end position="1130"/>
    </location>
</feature>
<feature type="transmembrane region" description="Helical" evidence="8">
    <location>
        <begin position="43"/>
        <end position="63"/>
    </location>
</feature>
<feature type="domain" description="PAS" evidence="11">
    <location>
        <begin position="746"/>
        <end position="818"/>
    </location>
</feature>
<dbReference type="EC" id="2.7.13.3" evidence="2"/>
<dbReference type="InterPro" id="IPR011006">
    <property type="entry name" value="CheY-like_superfamily"/>
</dbReference>
<gene>
    <name evidence="13" type="ORF">SAMN05421783_11928</name>
</gene>
<keyword evidence="4" id="KW-0808">Transferase</keyword>
<dbReference type="PROSITE" id="PS50110">
    <property type="entry name" value="RESPONSE_REGULATORY"/>
    <property type="match status" value="1"/>
</dbReference>
<keyword evidence="3 6" id="KW-0597">Phosphoprotein</keyword>
<dbReference type="PANTHER" id="PTHR43304:SF1">
    <property type="entry name" value="PAC DOMAIN-CONTAINING PROTEIN"/>
    <property type="match status" value="1"/>
</dbReference>
<keyword evidence="8" id="KW-1133">Transmembrane helix</keyword>
<dbReference type="SMART" id="SM00065">
    <property type="entry name" value="GAF"/>
    <property type="match status" value="1"/>
</dbReference>
<dbReference type="InterPro" id="IPR003594">
    <property type="entry name" value="HATPase_dom"/>
</dbReference>
<dbReference type="InterPro" id="IPR000700">
    <property type="entry name" value="PAS-assoc_C"/>
</dbReference>
<evidence type="ECO:0000313" key="14">
    <source>
        <dbReference type="Proteomes" id="UP000198816"/>
    </source>
</evidence>
<evidence type="ECO:0000256" key="2">
    <source>
        <dbReference type="ARBA" id="ARBA00012438"/>
    </source>
</evidence>
<dbReference type="InterPro" id="IPR029016">
    <property type="entry name" value="GAF-like_dom_sf"/>
</dbReference>
<dbReference type="Gene3D" id="3.30.450.40">
    <property type="match status" value="2"/>
</dbReference>
<dbReference type="CDD" id="cd00156">
    <property type="entry name" value="REC"/>
    <property type="match status" value="1"/>
</dbReference>
<keyword evidence="14" id="KW-1185">Reference proteome</keyword>
<evidence type="ECO:0000256" key="5">
    <source>
        <dbReference type="ARBA" id="ARBA00022777"/>
    </source>
</evidence>
<keyword evidence="5" id="KW-0418">Kinase</keyword>
<evidence type="ECO:0000259" key="11">
    <source>
        <dbReference type="PROSITE" id="PS50112"/>
    </source>
</evidence>
<dbReference type="Gene3D" id="3.30.450.20">
    <property type="entry name" value="PAS domain"/>
    <property type="match status" value="6"/>
</dbReference>
<evidence type="ECO:0000313" key="13">
    <source>
        <dbReference type="EMBL" id="SDX27307.1"/>
    </source>
</evidence>
<dbReference type="Gene3D" id="3.40.50.2300">
    <property type="match status" value="1"/>
</dbReference>
<feature type="transmembrane region" description="Helical" evidence="8">
    <location>
        <begin position="20"/>
        <end position="36"/>
    </location>
</feature>
<dbReference type="Pfam" id="PF01590">
    <property type="entry name" value="GAF"/>
    <property type="match status" value="1"/>
</dbReference>
<feature type="transmembrane region" description="Helical" evidence="8">
    <location>
        <begin position="156"/>
        <end position="175"/>
    </location>
</feature>
<feature type="transmembrane region" description="Helical" evidence="8">
    <location>
        <begin position="351"/>
        <end position="370"/>
    </location>
</feature>
<evidence type="ECO:0000256" key="3">
    <source>
        <dbReference type="ARBA" id="ARBA00022553"/>
    </source>
</evidence>
<dbReference type="CDD" id="cd00130">
    <property type="entry name" value="PAS"/>
    <property type="match status" value="6"/>
</dbReference>
<organism evidence="13 14">
    <name type="scientific">Thiocapsa roseopersicina</name>
    <dbReference type="NCBI Taxonomy" id="1058"/>
    <lineage>
        <taxon>Bacteria</taxon>
        <taxon>Pseudomonadati</taxon>
        <taxon>Pseudomonadota</taxon>
        <taxon>Gammaproteobacteria</taxon>
        <taxon>Chromatiales</taxon>
        <taxon>Chromatiaceae</taxon>
        <taxon>Thiocapsa</taxon>
    </lineage>
</organism>
<evidence type="ECO:0000256" key="6">
    <source>
        <dbReference type="PROSITE-ProRule" id="PRU00169"/>
    </source>
</evidence>
<dbReference type="EMBL" id="FNNZ01000019">
    <property type="protein sequence ID" value="SDX27307.1"/>
    <property type="molecule type" value="Genomic_DNA"/>
</dbReference>
<evidence type="ECO:0000256" key="8">
    <source>
        <dbReference type="SAM" id="Phobius"/>
    </source>
</evidence>
<feature type="domain" description="PAC" evidence="12">
    <location>
        <begin position="1383"/>
        <end position="1435"/>
    </location>
</feature>
<dbReference type="PROSITE" id="PS50109">
    <property type="entry name" value="HIS_KIN"/>
    <property type="match status" value="1"/>
</dbReference>
<protein>
    <recommendedName>
        <fullName evidence="2">histidine kinase</fullName>
        <ecNumber evidence="2">2.7.13.3</ecNumber>
    </recommendedName>
</protein>
<feature type="modified residue" description="4-aspartylphosphate" evidence="6">
    <location>
        <position position="2042"/>
    </location>
</feature>
<dbReference type="PRINTS" id="PR00344">
    <property type="entry name" value="BCTRLSENSOR"/>
</dbReference>
<dbReference type="SMART" id="SM00091">
    <property type="entry name" value="PAS"/>
    <property type="match status" value="6"/>
</dbReference>
<feature type="coiled-coil region" evidence="7">
    <location>
        <begin position="1553"/>
        <end position="1580"/>
    </location>
</feature>
<name>A0A1H3AC60_THIRO</name>
<feature type="transmembrane region" description="Helical" evidence="8">
    <location>
        <begin position="113"/>
        <end position="136"/>
    </location>
</feature>
<dbReference type="PROSITE" id="PS50112">
    <property type="entry name" value="PAS"/>
    <property type="match status" value="6"/>
</dbReference>
<feature type="domain" description="PAS" evidence="11">
    <location>
        <begin position="1326"/>
        <end position="1380"/>
    </location>
</feature>
<feature type="domain" description="PAS" evidence="11">
    <location>
        <begin position="1000"/>
        <end position="1073"/>
    </location>
</feature>
<dbReference type="SMART" id="SM00086">
    <property type="entry name" value="PAC"/>
    <property type="match status" value="6"/>
</dbReference>
<dbReference type="Proteomes" id="UP000198816">
    <property type="component" value="Unassembled WGS sequence"/>
</dbReference>
<evidence type="ECO:0000256" key="1">
    <source>
        <dbReference type="ARBA" id="ARBA00000085"/>
    </source>
</evidence>
<evidence type="ECO:0000259" key="10">
    <source>
        <dbReference type="PROSITE" id="PS50110"/>
    </source>
</evidence>
<dbReference type="PANTHER" id="PTHR43304">
    <property type="entry name" value="PHYTOCHROME-LIKE PROTEIN CPH1"/>
    <property type="match status" value="1"/>
</dbReference>
<sequence length="2111" mass="231903">MKQQSSLVDAVKPGADMGPVRIAALTVLLAVLAVAGNHFNLSLFFGLQIIFGSVAVLLAIVWLGTRAGLIVAAASGAYTYLLWDHPFTLLILLAEAAFVGWHRDRARRRGCEVPALGLSVTLYWALIGIPLVLLFYRVVMGMVWHQTLVVAVKQSLNGILNAALAGLVIIVVALVRRRPGSLSARQVLFTLFLSGSLLPSILVVAWENRDLKDRLELDLADRLRTFGVLAIHDLDTHAHEGPTGASEIQAHVQEMTRLFAATLPEHAEFKVRPTGPPGDLAPIASVPNRSLSRTAAEDLVISLPEDWHPSRMALWRQAHYRMILTLAAPTFGEALLIELSAAPLVDELHRVVLRLLTVLLAIAGIAILLADRVSLLLVRPLKQLVEIATALPARIVTGETVAVPSSGLLTEGRVLTEAFGVMADGLADSFAAIERERDTQIRLRSVRDLQEQMLAGLSASGEDERTASERLCTLVEALVPTCRCVLFRQGSADSLVHFAGFGLGAAEQTALDRRLSNGNPGEALLSESASRVFVVESAADAVGTDAAGTQEPVILPNVRRAFWWCCPFFAQDGRPAGLLAIGPSRLREPDAAVPEILETAADLAALAFDTLRTRRRHAVLIKALTQAGTGIVVARRVGESDFRISYVNQGFETLTGYRADEVMGLNCRLLQGEDRDQPERARIRAALAAGEPCQATLRNYRKDGTRFWNALNLAPLFDSRGEVTHYVGIQQDLTPVQEAMERLARSEASLREAQATAHLGSWDLDYVGGRVEWSDEAFRLLGYAPGAVQPSHDAFFAVVHAEDAARVRAEMDAALTRPDGHYAVEHRVLGPDGVLRILREEGRAYLADDGTPVRLAGTSLDITAQRAVEDALRVQEERYRLVVENIEDLVVRTNGQGRFEYVSPSYCRLFDRNEAELIGSHFMPLVHPDDRESTAEAIAALQNPPYTCLVEQRAETVLGWRWLQWVDRAVVDATGRIGSIVGIGRDITERKVAELALAEERRRLSDIIDGTRIGTWEWDLVTNVLTLNRRWAEMLGHRLEDLMPTTIETWRRFCHPEDLPRAEAEIARHLGGETEQYRLEVRMLHNAGHVIWVHDQGRISARDAHGRPLRMAGTHEDITDRKEAELELIQREALERELLGLASDFVAVYDENLDPLIDRTLERLGCFTRSDRAYVFRIDPIADTMSNSHEWVAPGVEPMIEHLQNHPIEHYSASMRELESGLTAVVPRVADLPDAWSAERKILELQSIQSVVLVPLMQDQRLVGFVGFDAVQAPRDWSEAEVRFLRVFASILVSAFARARTYSELHESNQRYDELALQSRIVNWEVDADGTYTYLSPAVEAVWGYRSEELVGRRHFYDLAPETVRDRVKAEGLQHFGHRDRLTDYVNPIRRPDGSTIWVQTNGAPVVAADGTLLGYRGTDVDVSERHRVQEQLAESEARLSAVIENAPIGIAIAGPNRRLHLANRALGEFLGYVAQDLVGMRFDDLSCPDDLMNELPLFRDLLAGKRDVYRITKRYCKRDGSLAWGDLRVVALPGGGVDRPIILGMVEDITEFQAATERRRELEAAMARYTENLETLVDLASRSLSVDEELPALLELGCLGLLLEAADIGTIEEGSTYRPVTWYPCDRMAGSGSGSECMLSADMADAEPGLPRVLVGEQLPASAREAGYASCVAMILRWTAPKGAASALMIRFWGRSARSELSGPDRELVRLIGQRIVAQQFEHQLQDALIHSKERETIGHLASGVAHDFNNLLGVIDANLYYLEAILGDEHGDPEVAQVIEETQSALGQAKVVTSGMLSLSRAGGIVLETVPIEKTIRELVTILKQILPAKIQLALDLQPGLDAQSNAAFLQAALLNLVLNARDAMPDGGNLAIEVRTVAWDDSVPLAVGRLDEGEYVQVRVIDTGCGMSEATLDRLFEPLFSTKAKQRGHGLGMFMVQEFVMRSGAGLIVASRIGKGTEFRLLMPRASAGAATRGDLGTADAHPAKSMLRILVVDDDPRVRDSVGRLLILEGSLVAFAENGADALACLRRDADFDLVLSDLAMPVMDGAALCRALAEAFPSLPVILMTGQAPSLFLLDDLPSKPTVLRKPIDQRALRAAIVEATARVGS</sequence>
<reference evidence="14" key="1">
    <citation type="submission" date="2016-10" db="EMBL/GenBank/DDBJ databases">
        <authorList>
            <person name="Varghese N."/>
            <person name="Submissions S."/>
        </authorList>
    </citation>
    <scope>NUCLEOTIDE SEQUENCE [LARGE SCALE GENOMIC DNA]</scope>
    <source>
        <strain evidence="14">DSM 217</strain>
    </source>
</reference>
<dbReference type="Pfam" id="PF00072">
    <property type="entry name" value="Response_reg"/>
    <property type="match status" value="1"/>
</dbReference>
<feature type="domain" description="PAC" evidence="12">
    <location>
        <begin position="822"/>
        <end position="874"/>
    </location>
</feature>
<dbReference type="RefSeq" id="WP_175534684.1">
    <property type="nucleotide sequence ID" value="NZ_FNNZ01000019.1"/>
</dbReference>
<dbReference type="InterPro" id="IPR004358">
    <property type="entry name" value="Sig_transdc_His_kin-like_C"/>
</dbReference>
<dbReference type="InterPro" id="IPR001789">
    <property type="entry name" value="Sig_transdc_resp-reg_receiver"/>
</dbReference>
<dbReference type="SUPFAM" id="SSF55785">
    <property type="entry name" value="PYP-like sensor domain (PAS domain)"/>
    <property type="match status" value="6"/>
</dbReference>
<evidence type="ECO:0000259" key="9">
    <source>
        <dbReference type="PROSITE" id="PS50109"/>
    </source>
</evidence>
<dbReference type="SUPFAM" id="SSF52172">
    <property type="entry name" value="CheY-like"/>
    <property type="match status" value="1"/>
</dbReference>
<feature type="domain" description="Response regulatory" evidence="10">
    <location>
        <begin position="1992"/>
        <end position="2106"/>
    </location>
</feature>
<evidence type="ECO:0000259" key="12">
    <source>
        <dbReference type="PROSITE" id="PS50113"/>
    </source>
</evidence>
<feature type="domain" description="PAS" evidence="11">
    <location>
        <begin position="616"/>
        <end position="690"/>
    </location>
</feature>
<feature type="domain" description="Histidine kinase" evidence="9">
    <location>
        <begin position="1745"/>
        <end position="1970"/>
    </location>
</feature>
<feature type="transmembrane region" description="Helical" evidence="8">
    <location>
        <begin position="318"/>
        <end position="339"/>
    </location>
</feature>
<dbReference type="InterPro" id="IPR003018">
    <property type="entry name" value="GAF"/>
</dbReference>
<dbReference type="SUPFAM" id="SSF55874">
    <property type="entry name" value="ATPase domain of HSP90 chaperone/DNA topoisomerase II/histidine kinase"/>
    <property type="match status" value="1"/>
</dbReference>
<comment type="catalytic activity">
    <reaction evidence="1">
        <text>ATP + protein L-histidine = ADP + protein N-phospho-L-histidine.</text>
        <dbReference type="EC" id="2.7.13.3"/>
    </reaction>
</comment>
<dbReference type="Gene3D" id="2.10.70.100">
    <property type="match status" value="1"/>
</dbReference>
<dbReference type="InterPro" id="IPR052162">
    <property type="entry name" value="Sensor_kinase/Photoreceptor"/>
</dbReference>
<dbReference type="Gene3D" id="1.10.287.130">
    <property type="match status" value="1"/>
</dbReference>
<dbReference type="NCBIfam" id="TIGR00229">
    <property type="entry name" value="sensory_box"/>
    <property type="match status" value="5"/>
</dbReference>
<dbReference type="SMART" id="SM00448">
    <property type="entry name" value="REC"/>
    <property type="match status" value="1"/>
</dbReference>
<feature type="transmembrane region" description="Helical" evidence="8">
    <location>
        <begin position="187"/>
        <end position="206"/>
    </location>
</feature>
<keyword evidence="7" id="KW-0175">Coiled coil</keyword>
<dbReference type="PROSITE" id="PS50113">
    <property type="entry name" value="PAC"/>
    <property type="match status" value="5"/>
</dbReference>
<dbReference type="Pfam" id="PF08448">
    <property type="entry name" value="PAS_4"/>
    <property type="match status" value="2"/>
</dbReference>
<keyword evidence="8" id="KW-0812">Transmembrane</keyword>
<dbReference type="CDD" id="cd00082">
    <property type="entry name" value="HisKA"/>
    <property type="match status" value="1"/>
</dbReference>
<feature type="transmembrane region" description="Helical" evidence="8">
    <location>
        <begin position="83"/>
        <end position="101"/>
    </location>
</feature>
<dbReference type="InterPro" id="IPR013655">
    <property type="entry name" value="PAS_fold_3"/>
</dbReference>
<dbReference type="InterPro" id="IPR005467">
    <property type="entry name" value="His_kinase_dom"/>
</dbReference>
<dbReference type="GO" id="GO:0000155">
    <property type="term" value="F:phosphorelay sensor kinase activity"/>
    <property type="evidence" value="ECO:0007669"/>
    <property type="project" value="InterPro"/>
</dbReference>
<dbReference type="Pfam" id="PF13426">
    <property type="entry name" value="PAS_9"/>
    <property type="match status" value="1"/>
</dbReference>
<dbReference type="InterPro" id="IPR035965">
    <property type="entry name" value="PAS-like_dom_sf"/>
</dbReference>